<evidence type="ECO:0000259" key="1">
    <source>
        <dbReference type="Pfam" id="PF12728"/>
    </source>
</evidence>
<dbReference type="Pfam" id="PF12728">
    <property type="entry name" value="HTH_17"/>
    <property type="match status" value="1"/>
</dbReference>
<comment type="caution">
    <text evidence="2">The sequence shown here is derived from an EMBL/GenBank/DDBJ whole genome shotgun (WGS) entry which is preliminary data.</text>
</comment>
<proteinExistence type="predicted"/>
<dbReference type="Proteomes" id="UP000473470">
    <property type="component" value="Unassembled WGS sequence"/>
</dbReference>
<accession>A0A6L3MVA4</accession>
<evidence type="ECO:0000313" key="2">
    <source>
        <dbReference type="EMBL" id="KAB0636963.1"/>
    </source>
</evidence>
<sequence>MQSHRPGDFSPRPSAYTGREYLTTEEAAELLGLRPQTLRKAYSSDGCYFSVVPKKAVNRRLYWKADAVRALIEGV</sequence>
<protein>
    <submittedName>
        <fullName evidence="2">Helix-turn-helix domain-containing protein</fullName>
    </submittedName>
</protein>
<dbReference type="InterPro" id="IPR041657">
    <property type="entry name" value="HTH_17"/>
</dbReference>
<dbReference type="EMBL" id="VZOK01000024">
    <property type="protein sequence ID" value="KAB0636963.1"/>
    <property type="molecule type" value="Genomic_DNA"/>
</dbReference>
<organism evidence="2 3">
    <name type="scientific">Burkholderia stagnalis</name>
    <dbReference type="NCBI Taxonomy" id="1503054"/>
    <lineage>
        <taxon>Bacteria</taxon>
        <taxon>Pseudomonadati</taxon>
        <taxon>Pseudomonadota</taxon>
        <taxon>Betaproteobacteria</taxon>
        <taxon>Burkholderiales</taxon>
        <taxon>Burkholderiaceae</taxon>
        <taxon>Burkholderia</taxon>
        <taxon>Burkholderia cepacia complex</taxon>
    </lineage>
</organism>
<name>A0A6L3MVA4_9BURK</name>
<feature type="domain" description="Helix-turn-helix" evidence="1">
    <location>
        <begin position="21"/>
        <end position="73"/>
    </location>
</feature>
<reference evidence="2 3" key="1">
    <citation type="submission" date="2019-09" db="EMBL/GenBank/DDBJ databases">
        <title>Draft genome sequences of 48 bacterial type strains from the CCUG.</title>
        <authorList>
            <person name="Tunovic T."/>
            <person name="Pineiro-Iglesias B."/>
            <person name="Unosson C."/>
            <person name="Inganas E."/>
            <person name="Ohlen M."/>
            <person name="Cardew S."/>
            <person name="Jensie-Markopoulos S."/>
            <person name="Salva-Serra F."/>
            <person name="Jaen-Luchoro D."/>
            <person name="Karlsson R."/>
            <person name="Svensson-Stadler L."/>
            <person name="Chun J."/>
            <person name="Moore E."/>
        </authorList>
    </citation>
    <scope>NUCLEOTIDE SEQUENCE [LARGE SCALE GENOMIC DNA]</scope>
    <source>
        <strain evidence="2 3">CCUG 65686</strain>
    </source>
</reference>
<dbReference type="AlphaFoldDB" id="A0A6L3MVA4"/>
<evidence type="ECO:0000313" key="3">
    <source>
        <dbReference type="Proteomes" id="UP000473470"/>
    </source>
</evidence>
<gene>
    <name evidence="2" type="ORF">F7R25_17835</name>
</gene>